<dbReference type="AlphaFoldDB" id="A0A1M7FU80"/>
<protein>
    <submittedName>
        <fullName evidence="2">Uncharacterized protein</fullName>
    </submittedName>
</protein>
<organism evidence="2 3">
    <name type="scientific">Roseovarius litoreus</name>
    <dbReference type="NCBI Taxonomy" id="1155722"/>
    <lineage>
        <taxon>Bacteria</taxon>
        <taxon>Pseudomonadati</taxon>
        <taxon>Pseudomonadota</taxon>
        <taxon>Alphaproteobacteria</taxon>
        <taxon>Rhodobacterales</taxon>
        <taxon>Roseobacteraceae</taxon>
        <taxon>Roseovarius</taxon>
    </lineage>
</organism>
<dbReference type="EMBL" id="FRCB01000004">
    <property type="protein sequence ID" value="SHM07692.1"/>
    <property type="molecule type" value="Genomic_DNA"/>
</dbReference>
<gene>
    <name evidence="2" type="ORF">SAMN05443432_104332</name>
</gene>
<proteinExistence type="predicted"/>
<sequence>MPDQSAHLEGVLISRTHPPVANDRCLRREYFGNDESAGASALGSGPRRAFGPGVRPDVEMPLSSFEKYSAGVWGCKTPTAPTAKGKTA</sequence>
<feature type="region of interest" description="Disordered" evidence="1">
    <location>
        <begin position="36"/>
        <end position="55"/>
    </location>
</feature>
<accession>A0A1M7FU80</accession>
<evidence type="ECO:0000313" key="2">
    <source>
        <dbReference type="EMBL" id="SHM07692.1"/>
    </source>
</evidence>
<dbReference type="Proteomes" id="UP000322545">
    <property type="component" value="Unassembled WGS sequence"/>
</dbReference>
<reference evidence="2 3" key="1">
    <citation type="submission" date="2016-11" db="EMBL/GenBank/DDBJ databases">
        <authorList>
            <person name="Varghese N."/>
            <person name="Submissions S."/>
        </authorList>
    </citation>
    <scope>NUCLEOTIDE SEQUENCE [LARGE SCALE GENOMIC DNA]</scope>
    <source>
        <strain evidence="2 3">DSM 28249</strain>
    </source>
</reference>
<keyword evidence="3" id="KW-1185">Reference proteome</keyword>
<evidence type="ECO:0000256" key="1">
    <source>
        <dbReference type="SAM" id="MobiDB-lite"/>
    </source>
</evidence>
<name>A0A1M7FU80_9RHOB</name>
<evidence type="ECO:0000313" key="3">
    <source>
        <dbReference type="Proteomes" id="UP000322545"/>
    </source>
</evidence>